<sequence>MENLETGLSAGEQRIFFIAMTCTTDGLAGIKVNYDLLAEKAGLKNAGSASVLYGKARRKLLEATQQAGSSTPNGNGTNPTTPAKANKVTKRTPKSSARGKNTATKAAIAATLEVEETPTKARKIKNETDHDVNMTGMMRADEGVKQEKGNGGFERIKAELANDLANEMIEGTSYPRSELEWSFFEQSLWHVETYKSESEDGSDTT</sequence>
<evidence type="ECO:0000313" key="2">
    <source>
        <dbReference type="EMBL" id="KLJ05426.1"/>
    </source>
</evidence>
<evidence type="ECO:0000256" key="1">
    <source>
        <dbReference type="SAM" id="MobiDB-lite"/>
    </source>
</evidence>
<dbReference type="AlphaFoldDB" id="A0A0H1B866"/>
<protein>
    <submittedName>
        <fullName evidence="2">Uncharacterized protein</fullName>
    </submittedName>
</protein>
<organism evidence="2 3">
    <name type="scientific">Blastomyces silverae</name>
    <dbReference type="NCBI Taxonomy" id="2060906"/>
    <lineage>
        <taxon>Eukaryota</taxon>
        <taxon>Fungi</taxon>
        <taxon>Dikarya</taxon>
        <taxon>Ascomycota</taxon>
        <taxon>Pezizomycotina</taxon>
        <taxon>Eurotiomycetes</taxon>
        <taxon>Eurotiomycetidae</taxon>
        <taxon>Onygenales</taxon>
        <taxon>Ajellomycetaceae</taxon>
        <taxon>Blastomyces</taxon>
    </lineage>
</organism>
<feature type="compositionally biased region" description="Low complexity" evidence="1">
    <location>
        <begin position="68"/>
        <end position="82"/>
    </location>
</feature>
<dbReference type="OrthoDB" id="5403747at2759"/>
<accession>A0A0H1B866</accession>
<reference evidence="3" key="1">
    <citation type="journal article" date="2015" name="PLoS Genet.">
        <title>The dynamic genome and transcriptome of the human fungal pathogen Blastomyces and close relative Emmonsia.</title>
        <authorList>
            <person name="Munoz J.F."/>
            <person name="Gauthier G.M."/>
            <person name="Desjardins C.A."/>
            <person name="Gallo J.E."/>
            <person name="Holder J."/>
            <person name="Sullivan T.D."/>
            <person name="Marty A.J."/>
            <person name="Carmen J.C."/>
            <person name="Chen Z."/>
            <person name="Ding L."/>
            <person name="Gujja S."/>
            <person name="Magrini V."/>
            <person name="Misas E."/>
            <person name="Mitreva M."/>
            <person name="Priest M."/>
            <person name="Saif S."/>
            <person name="Whiston E.A."/>
            <person name="Young S."/>
            <person name="Zeng Q."/>
            <person name="Goldman W.E."/>
            <person name="Mardis E.R."/>
            <person name="Taylor J.W."/>
            <person name="McEwen J.G."/>
            <person name="Clay O.K."/>
            <person name="Klein B.S."/>
            <person name="Cuomo C.A."/>
        </authorList>
    </citation>
    <scope>NUCLEOTIDE SEQUENCE [LARGE SCALE GENOMIC DNA]</scope>
    <source>
        <strain evidence="3">UAMH 139</strain>
    </source>
</reference>
<dbReference type="STRING" id="2060906.A0A0H1B866"/>
<feature type="region of interest" description="Disordered" evidence="1">
    <location>
        <begin position="64"/>
        <end position="104"/>
    </location>
</feature>
<evidence type="ECO:0000313" key="3">
    <source>
        <dbReference type="Proteomes" id="UP000053573"/>
    </source>
</evidence>
<keyword evidence="3" id="KW-1185">Reference proteome</keyword>
<proteinExistence type="predicted"/>
<dbReference type="EMBL" id="LDEV01003640">
    <property type="protein sequence ID" value="KLJ05426.1"/>
    <property type="molecule type" value="Genomic_DNA"/>
</dbReference>
<name>A0A0H1B866_9EURO</name>
<comment type="caution">
    <text evidence="2">The sequence shown here is derived from an EMBL/GenBank/DDBJ whole genome shotgun (WGS) entry which is preliminary data.</text>
</comment>
<dbReference type="Proteomes" id="UP000053573">
    <property type="component" value="Unassembled WGS sequence"/>
</dbReference>
<gene>
    <name evidence="2" type="ORF">EMPG_11100</name>
</gene>